<dbReference type="EC" id="2.3.2.26" evidence="3"/>
<dbReference type="Proteomes" id="UP000236333">
    <property type="component" value="Unassembled WGS sequence"/>
</dbReference>
<comment type="catalytic activity">
    <reaction evidence="1">
        <text>S-ubiquitinyl-[E2 ubiquitin-conjugating enzyme]-L-cysteine + [acceptor protein]-L-lysine = [E2 ubiquitin-conjugating enzyme]-L-cysteine + N(6)-ubiquitinyl-[acceptor protein]-L-lysine.</text>
        <dbReference type="EC" id="2.3.2.26"/>
    </reaction>
</comment>
<dbReference type="EMBL" id="PGGS01003898">
    <property type="protein sequence ID" value="PNG99155.1"/>
    <property type="molecule type" value="Genomic_DNA"/>
</dbReference>
<evidence type="ECO:0000256" key="2">
    <source>
        <dbReference type="ARBA" id="ARBA00004906"/>
    </source>
</evidence>
<proteinExistence type="predicted"/>
<organism evidence="8 9">
    <name type="scientific">Tetrabaena socialis</name>
    <dbReference type="NCBI Taxonomy" id="47790"/>
    <lineage>
        <taxon>Eukaryota</taxon>
        <taxon>Viridiplantae</taxon>
        <taxon>Chlorophyta</taxon>
        <taxon>core chlorophytes</taxon>
        <taxon>Chlorophyceae</taxon>
        <taxon>CS clade</taxon>
        <taxon>Chlamydomonadales</taxon>
        <taxon>Tetrabaenaceae</taxon>
        <taxon>Tetrabaena</taxon>
    </lineage>
</organism>
<evidence type="ECO:0000259" key="7">
    <source>
        <dbReference type="PROSITE" id="PS50237"/>
    </source>
</evidence>
<gene>
    <name evidence="8" type="ORF">TSOC_015072</name>
</gene>
<evidence type="ECO:0000256" key="3">
    <source>
        <dbReference type="ARBA" id="ARBA00012485"/>
    </source>
</evidence>
<dbReference type="PANTHER" id="PTHR11254:SF67">
    <property type="entry name" value="E3 UBIQUITIN-PROTEIN LIGASE HUWE1"/>
    <property type="match status" value="1"/>
</dbReference>
<protein>
    <recommendedName>
        <fullName evidence="3">HECT-type E3 ubiquitin transferase</fullName>
        <ecNumber evidence="3">2.3.2.26</ecNumber>
    </recommendedName>
</protein>
<keyword evidence="5 6" id="KW-0833">Ubl conjugation pathway</keyword>
<feature type="non-terminal residue" evidence="8">
    <location>
        <position position="132"/>
    </location>
</feature>
<evidence type="ECO:0000256" key="4">
    <source>
        <dbReference type="ARBA" id="ARBA00022679"/>
    </source>
</evidence>
<dbReference type="GO" id="GO:0005737">
    <property type="term" value="C:cytoplasm"/>
    <property type="evidence" value="ECO:0007669"/>
    <property type="project" value="TreeGrafter"/>
</dbReference>
<comment type="caution">
    <text evidence="8">The sequence shown here is derived from an EMBL/GenBank/DDBJ whole genome shotgun (WGS) entry which is preliminary data.</text>
</comment>
<evidence type="ECO:0000313" key="8">
    <source>
        <dbReference type="EMBL" id="PNG99155.1"/>
    </source>
</evidence>
<dbReference type="SUPFAM" id="SSF56204">
    <property type="entry name" value="Hect, E3 ligase catalytic domain"/>
    <property type="match status" value="1"/>
</dbReference>
<dbReference type="Pfam" id="PF00632">
    <property type="entry name" value="HECT"/>
    <property type="match status" value="1"/>
</dbReference>
<dbReference type="InterPro" id="IPR035983">
    <property type="entry name" value="Hect_E3_ubiquitin_ligase"/>
</dbReference>
<dbReference type="AlphaFoldDB" id="A0A2J7ZFV6"/>
<dbReference type="OrthoDB" id="8068875at2759"/>
<reference evidence="8 9" key="1">
    <citation type="journal article" date="2017" name="Mol. Biol. Evol.">
        <title>The 4-celled Tetrabaena socialis nuclear genome reveals the essential components for genetic control of cell number at the origin of multicellularity in the volvocine lineage.</title>
        <authorList>
            <person name="Featherston J."/>
            <person name="Arakaki Y."/>
            <person name="Hanschen E.R."/>
            <person name="Ferris P.J."/>
            <person name="Michod R.E."/>
            <person name="Olson B.J.S.C."/>
            <person name="Nozaki H."/>
            <person name="Durand P.M."/>
        </authorList>
    </citation>
    <scope>NUCLEOTIDE SEQUENCE [LARGE SCALE GENOMIC DNA]</scope>
    <source>
        <strain evidence="8 9">NIES-571</strain>
    </source>
</reference>
<comment type="pathway">
    <text evidence="2">Protein modification; protein ubiquitination.</text>
</comment>
<name>A0A2J7ZFV6_9CHLO</name>
<evidence type="ECO:0000313" key="9">
    <source>
        <dbReference type="Proteomes" id="UP000236333"/>
    </source>
</evidence>
<dbReference type="Gene3D" id="3.90.1750.10">
    <property type="entry name" value="Hect, E3 ligase catalytic domains"/>
    <property type="match status" value="1"/>
</dbReference>
<dbReference type="InterPro" id="IPR000569">
    <property type="entry name" value="HECT_dom"/>
</dbReference>
<evidence type="ECO:0000256" key="6">
    <source>
        <dbReference type="PROSITE-ProRule" id="PRU00104"/>
    </source>
</evidence>
<keyword evidence="9" id="KW-1185">Reference proteome</keyword>
<evidence type="ECO:0000256" key="5">
    <source>
        <dbReference type="ARBA" id="ARBA00022786"/>
    </source>
</evidence>
<evidence type="ECO:0000256" key="1">
    <source>
        <dbReference type="ARBA" id="ARBA00000885"/>
    </source>
</evidence>
<sequence length="132" mass="14877">VLAFRSNITESSYYQVMDADSLPHGVNVRFEDEQEAEGMGVVREWLSQIAADLFSPERGLFLRGAEDRRVVHPAPHSRQQEDRLGYMRFAGRIVGLALRANVPLGMVLSSGLFSYLTGRRATLEDLRQIDPQ</sequence>
<feature type="domain" description="HECT" evidence="7">
    <location>
        <begin position="18"/>
        <end position="132"/>
    </location>
</feature>
<dbReference type="GO" id="GO:0000209">
    <property type="term" value="P:protein polyubiquitination"/>
    <property type="evidence" value="ECO:0007669"/>
    <property type="project" value="TreeGrafter"/>
</dbReference>
<dbReference type="PANTHER" id="PTHR11254">
    <property type="entry name" value="HECT DOMAIN UBIQUITIN-PROTEIN LIGASE"/>
    <property type="match status" value="1"/>
</dbReference>
<dbReference type="PROSITE" id="PS50237">
    <property type="entry name" value="HECT"/>
    <property type="match status" value="1"/>
</dbReference>
<dbReference type="InterPro" id="IPR050409">
    <property type="entry name" value="E3_ubiq-protein_ligase"/>
</dbReference>
<dbReference type="GO" id="GO:0006511">
    <property type="term" value="P:ubiquitin-dependent protein catabolic process"/>
    <property type="evidence" value="ECO:0007669"/>
    <property type="project" value="TreeGrafter"/>
</dbReference>
<keyword evidence="4" id="KW-0808">Transferase</keyword>
<accession>A0A2J7ZFV6</accession>
<dbReference type="GO" id="GO:0061630">
    <property type="term" value="F:ubiquitin protein ligase activity"/>
    <property type="evidence" value="ECO:0007669"/>
    <property type="project" value="UniProtKB-EC"/>
</dbReference>
<comment type="caution">
    <text evidence="6">Lacks conserved residue(s) required for the propagation of feature annotation.</text>
</comment>
<feature type="non-terminal residue" evidence="8">
    <location>
        <position position="1"/>
    </location>
</feature>